<dbReference type="EMBL" id="JANVFT010000145">
    <property type="protein sequence ID" value="KAJ4464179.1"/>
    <property type="molecule type" value="Genomic_DNA"/>
</dbReference>
<evidence type="ECO:0000256" key="1">
    <source>
        <dbReference type="ARBA" id="ARBA00001946"/>
    </source>
</evidence>
<evidence type="ECO:0000256" key="8">
    <source>
        <dbReference type="SAM" id="Phobius"/>
    </source>
</evidence>
<dbReference type="InterPro" id="IPR039653">
    <property type="entry name" value="Prenyltransferase"/>
</dbReference>
<comment type="caution">
    <text evidence="9">The sequence shown here is derived from an EMBL/GenBank/DDBJ whole genome shotgun (WGS) entry which is preliminary data.</text>
</comment>
<dbReference type="InterPro" id="IPR000537">
    <property type="entry name" value="UbiA_prenyltransferase"/>
</dbReference>
<organism evidence="9 10">
    <name type="scientific">Lentinula lateritia</name>
    <dbReference type="NCBI Taxonomy" id="40482"/>
    <lineage>
        <taxon>Eukaryota</taxon>
        <taxon>Fungi</taxon>
        <taxon>Dikarya</taxon>
        <taxon>Basidiomycota</taxon>
        <taxon>Agaricomycotina</taxon>
        <taxon>Agaricomycetes</taxon>
        <taxon>Agaricomycetidae</taxon>
        <taxon>Agaricales</taxon>
        <taxon>Marasmiineae</taxon>
        <taxon>Omphalotaceae</taxon>
        <taxon>Lentinula</taxon>
    </lineage>
</organism>
<evidence type="ECO:0000256" key="3">
    <source>
        <dbReference type="ARBA" id="ARBA00005985"/>
    </source>
</evidence>
<name>A0ABQ8UXB6_9AGAR</name>
<reference evidence="9" key="1">
    <citation type="submission" date="2022-08" db="EMBL/GenBank/DDBJ databases">
        <title>A Global Phylogenomic Analysis of the Shiitake Genus Lentinula.</title>
        <authorList>
            <consortium name="DOE Joint Genome Institute"/>
            <person name="Sierra-Patev S."/>
            <person name="Min B."/>
            <person name="Naranjo-Ortiz M."/>
            <person name="Looney B."/>
            <person name="Konkel Z."/>
            <person name="Slot J.C."/>
            <person name="Sakamoto Y."/>
            <person name="Steenwyk J.L."/>
            <person name="Rokas A."/>
            <person name="Carro J."/>
            <person name="Camarero S."/>
            <person name="Ferreira P."/>
            <person name="Molpeceres G."/>
            <person name="Ruiz-Duenas F.J."/>
            <person name="Serrano A."/>
            <person name="Henrissat B."/>
            <person name="Drula E."/>
            <person name="Hughes K.W."/>
            <person name="Mata J.L."/>
            <person name="Ishikawa N.K."/>
            <person name="Vargas-Isla R."/>
            <person name="Ushijima S."/>
            <person name="Smith C.A."/>
            <person name="Ahrendt S."/>
            <person name="Andreopoulos W."/>
            <person name="He G."/>
            <person name="Labutti K."/>
            <person name="Lipzen A."/>
            <person name="Ng V."/>
            <person name="Riley R."/>
            <person name="Sandor L."/>
            <person name="Barry K."/>
            <person name="Martinez A.T."/>
            <person name="Xiao Y."/>
            <person name="Gibbons J.G."/>
            <person name="Terashima K."/>
            <person name="Grigoriev I.V."/>
            <person name="Hibbett D.S."/>
        </authorList>
    </citation>
    <scope>NUCLEOTIDE SEQUENCE</scope>
    <source>
        <strain evidence="9">RHP3577 ss4</strain>
    </source>
</reference>
<keyword evidence="4" id="KW-0808">Transferase</keyword>
<keyword evidence="5 8" id="KW-0812">Transmembrane</keyword>
<evidence type="ECO:0000256" key="6">
    <source>
        <dbReference type="ARBA" id="ARBA00022989"/>
    </source>
</evidence>
<feature type="transmembrane region" description="Helical" evidence="8">
    <location>
        <begin position="196"/>
        <end position="215"/>
    </location>
</feature>
<dbReference type="InterPro" id="IPR044878">
    <property type="entry name" value="UbiA_sf"/>
</dbReference>
<evidence type="ECO:0000256" key="5">
    <source>
        <dbReference type="ARBA" id="ARBA00022692"/>
    </source>
</evidence>
<keyword evidence="6 8" id="KW-1133">Transmembrane helix</keyword>
<keyword evidence="10" id="KW-1185">Reference proteome</keyword>
<feature type="transmembrane region" description="Helical" evidence="8">
    <location>
        <begin position="269"/>
        <end position="288"/>
    </location>
</feature>
<keyword evidence="7 8" id="KW-0472">Membrane</keyword>
<feature type="transmembrane region" description="Helical" evidence="8">
    <location>
        <begin position="236"/>
        <end position="263"/>
    </location>
</feature>
<dbReference type="PANTHER" id="PTHR11048:SF28">
    <property type="entry name" value="4-HYDROXYBENZOATE POLYPRENYLTRANSFERASE, MITOCHONDRIAL"/>
    <property type="match status" value="1"/>
</dbReference>
<comment type="cofactor">
    <cofactor evidence="1">
        <name>Mg(2+)</name>
        <dbReference type="ChEBI" id="CHEBI:18420"/>
    </cofactor>
</comment>
<evidence type="ECO:0000256" key="7">
    <source>
        <dbReference type="ARBA" id="ARBA00023136"/>
    </source>
</evidence>
<feature type="transmembrane region" description="Helical" evidence="8">
    <location>
        <begin position="124"/>
        <end position="143"/>
    </location>
</feature>
<dbReference type="CDD" id="cd13959">
    <property type="entry name" value="PT_UbiA_COQ2"/>
    <property type="match status" value="1"/>
</dbReference>
<proteinExistence type="inferred from homology"/>
<evidence type="ECO:0000313" key="9">
    <source>
        <dbReference type="EMBL" id="KAJ4464179.1"/>
    </source>
</evidence>
<accession>A0ABQ8UXB6</accession>
<sequence length="330" mass="36400">MSKRLASLFAPPSKEEINACWDLCRLNNHMGCWTTWIPTAWALAMVYHAQPEIPGSVALLWAAKYLVLCSGIKSLIMVSLGIIRINDFGIESKITVQSSPDIDAMVSRTKGRAIPRGSISLERAWMFFGIQVVLGVFLAQALLDPVSCRFAAAAAPLFIIYPTCKRWMYFAPVVLGLMFTVGVFMGWSTLSRTKEMPYGMLVPIYIGGCFWVWTYETIYQHMDKNDDVKIGIRSSALLCGQYTIPVCFSTAIAFFGLLTYGGYLNGHSYPFFAGVLLAAGLLLSKLLRTDIDRPADCRDFFLQTPLIGQILVGGFVADAVIGRISNGIAL</sequence>
<comment type="subcellular location">
    <subcellularLocation>
        <location evidence="2">Membrane</location>
        <topology evidence="2">Multi-pass membrane protein</topology>
    </subcellularLocation>
</comment>
<evidence type="ECO:0000256" key="2">
    <source>
        <dbReference type="ARBA" id="ARBA00004141"/>
    </source>
</evidence>
<dbReference type="Gene3D" id="1.20.120.1780">
    <property type="entry name" value="UbiA prenyltransferase"/>
    <property type="match status" value="1"/>
</dbReference>
<comment type="similarity">
    <text evidence="3">Belongs to the UbiA prenyltransferase family.</text>
</comment>
<evidence type="ECO:0000313" key="10">
    <source>
        <dbReference type="Proteomes" id="UP001150217"/>
    </source>
</evidence>
<dbReference type="Pfam" id="PF01040">
    <property type="entry name" value="UbiA"/>
    <property type="match status" value="1"/>
</dbReference>
<dbReference type="PANTHER" id="PTHR11048">
    <property type="entry name" value="PRENYLTRANSFERASES"/>
    <property type="match status" value="1"/>
</dbReference>
<feature type="transmembrane region" description="Helical" evidence="8">
    <location>
        <begin position="300"/>
        <end position="321"/>
    </location>
</feature>
<feature type="transmembrane region" description="Helical" evidence="8">
    <location>
        <begin position="169"/>
        <end position="190"/>
    </location>
</feature>
<protein>
    <submittedName>
        <fullName evidence="9">UbiA prenyltransferase</fullName>
    </submittedName>
</protein>
<gene>
    <name evidence="9" type="ORF">C8R41DRAFT_906749</name>
</gene>
<evidence type="ECO:0000256" key="4">
    <source>
        <dbReference type="ARBA" id="ARBA00022679"/>
    </source>
</evidence>
<dbReference type="Gene3D" id="1.10.357.140">
    <property type="entry name" value="UbiA prenyltransferase"/>
    <property type="match status" value="1"/>
</dbReference>
<dbReference type="Proteomes" id="UP001150217">
    <property type="component" value="Unassembled WGS sequence"/>
</dbReference>